<feature type="domain" description="HTH merR-type" evidence="5">
    <location>
        <begin position="10"/>
        <end position="78"/>
    </location>
</feature>
<sequence>MSVRPLRDRGLTIGYVAERTGLAPSAIRYYEDEGLVRPDRNDAGHRRYARSDIRRLSFVMISQGLGFTLPEIRAALAELPEHRTPGKADWARISRRFGAVLDARIAQMQALRARLDGCIGCGCLSLRTCALYNPQDKARVRGPGPRYVMGDRSDEI</sequence>
<proteinExistence type="predicted"/>
<dbReference type="GO" id="GO:0051537">
    <property type="term" value="F:2 iron, 2 sulfur cluster binding"/>
    <property type="evidence" value="ECO:0007669"/>
    <property type="project" value="UniProtKB-KW"/>
</dbReference>
<dbReference type="SUPFAM" id="SSF46955">
    <property type="entry name" value="Putative DNA-binding domain"/>
    <property type="match status" value="1"/>
</dbReference>
<dbReference type="PROSITE" id="PS00552">
    <property type="entry name" value="HTH_MERR_1"/>
    <property type="match status" value="1"/>
</dbReference>
<dbReference type="EMBL" id="LAXJ01000013">
    <property type="protein sequence ID" value="KRS12023.1"/>
    <property type="molecule type" value="Genomic_DNA"/>
</dbReference>
<dbReference type="Pfam" id="PF13411">
    <property type="entry name" value="MerR_1"/>
    <property type="match status" value="1"/>
</dbReference>
<dbReference type="PROSITE" id="PS50937">
    <property type="entry name" value="HTH_MERR_2"/>
    <property type="match status" value="1"/>
</dbReference>
<keyword evidence="2" id="KW-0408">Iron</keyword>
<name>A0A0T5NSX9_9RHOB</name>
<reference evidence="6 7" key="1">
    <citation type="submission" date="2015-04" db="EMBL/GenBank/DDBJ databases">
        <title>The draft genome sequence of Roseovarius sp.R12b.</title>
        <authorList>
            <person name="Li G."/>
            <person name="Lai Q."/>
            <person name="Shao Z."/>
            <person name="Yan P."/>
        </authorList>
    </citation>
    <scope>NUCLEOTIDE SEQUENCE [LARGE SCALE GENOMIC DNA]</scope>
    <source>
        <strain evidence="6 7">R12B</strain>
    </source>
</reference>
<dbReference type="STRING" id="1641875.XM53_13265"/>
<keyword evidence="1" id="KW-0479">Metal-binding</keyword>
<keyword evidence="4" id="KW-0238">DNA-binding</keyword>
<keyword evidence="1" id="KW-0001">2Fe-2S</keyword>
<evidence type="ECO:0000256" key="2">
    <source>
        <dbReference type="ARBA" id="ARBA00023004"/>
    </source>
</evidence>
<dbReference type="Gene3D" id="1.10.1660.10">
    <property type="match status" value="1"/>
</dbReference>
<dbReference type="OrthoDB" id="9802944at2"/>
<dbReference type="PANTHER" id="PTHR30204:SF0">
    <property type="entry name" value="REDOX-SENSITIVE TRANSCRIPTIONAL ACTIVATOR SOXR"/>
    <property type="match status" value="1"/>
</dbReference>
<dbReference type="GO" id="GO:0003677">
    <property type="term" value="F:DNA binding"/>
    <property type="evidence" value="ECO:0007669"/>
    <property type="project" value="UniProtKB-KW"/>
</dbReference>
<gene>
    <name evidence="6" type="ORF">XM53_13265</name>
</gene>
<dbReference type="Proteomes" id="UP000051295">
    <property type="component" value="Unassembled WGS sequence"/>
</dbReference>
<dbReference type="PATRIC" id="fig|1641875.4.peg.446"/>
<dbReference type="AlphaFoldDB" id="A0A0T5NSX9"/>
<dbReference type="SMART" id="SM00422">
    <property type="entry name" value="HTH_MERR"/>
    <property type="match status" value="1"/>
</dbReference>
<dbReference type="RefSeq" id="WP_057794097.1">
    <property type="nucleotide sequence ID" value="NZ_LAXJ01000013.1"/>
</dbReference>
<dbReference type="InterPro" id="IPR000551">
    <property type="entry name" value="MerR-type_HTH_dom"/>
</dbReference>
<dbReference type="PANTHER" id="PTHR30204">
    <property type="entry name" value="REDOX-CYCLING DRUG-SENSING TRANSCRIPTIONAL ACTIVATOR SOXR"/>
    <property type="match status" value="1"/>
</dbReference>
<dbReference type="NCBIfam" id="TIGR01950">
    <property type="entry name" value="SoxR"/>
    <property type="match status" value="1"/>
</dbReference>
<evidence type="ECO:0000313" key="7">
    <source>
        <dbReference type="Proteomes" id="UP000051295"/>
    </source>
</evidence>
<keyword evidence="3" id="KW-0411">Iron-sulfur</keyword>
<dbReference type="InterPro" id="IPR047057">
    <property type="entry name" value="MerR_fam"/>
</dbReference>
<dbReference type="PRINTS" id="PR00040">
    <property type="entry name" value="HTHMERR"/>
</dbReference>
<dbReference type="InterPro" id="IPR009061">
    <property type="entry name" value="DNA-bd_dom_put_sf"/>
</dbReference>
<dbReference type="GO" id="GO:0006979">
    <property type="term" value="P:response to oxidative stress"/>
    <property type="evidence" value="ECO:0007669"/>
    <property type="project" value="InterPro"/>
</dbReference>
<evidence type="ECO:0000256" key="4">
    <source>
        <dbReference type="ARBA" id="ARBA00023125"/>
    </source>
</evidence>
<accession>A0A0T5NSX9</accession>
<evidence type="ECO:0000256" key="1">
    <source>
        <dbReference type="ARBA" id="ARBA00022714"/>
    </source>
</evidence>
<keyword evidence="7" id="KW-1185">Reference proteome</keyword>
<comment type="caution">
    <text evidence="6">The sequence shown here is derived from an EMBL/GenBank/DDBJ whole genome shotgun (WGS) entry which is preliminary data.</text>
</comment>
<dbReference type="InterPro" id="IPR010211">
    <property type="entry name" value="Redox-sen_tscrpt-act_SoxR"/>
</dbReference>
<evidence type="ECO:0000256" key="3">
    <source>
        <dbReference type="ARBA" id="ARBA00023014"/>
    </source>
</evidence>
<evidence type="ECO:0000259" key="5">
    <source>
        <dbReference type="PROSITE" id="PS50937"/>
    </source>
</evidence>
<organism evidence="6 7">
    <name type="scientific">Roseovarius atlanticus</name>
    <dbReference type="NCBI Taxonomy" id="1641875"/>
    <lineage>
        <taxon>Bacteria</taxon>
        <taxon>Pseudomonadati</taxon>
        <taxon>Pseudomonadota</taxon>
        <taxon>Alphaproteobacteria</taxon>
        <taxon>Rhodobacterales</taxon>
        <taxon>Roseobacteraceae</taxon>
        <taxon>Roseovarius</taxon>
    </lineage>
</organism>
<protein>
    <submittedName>
        <fullName evidence="6">Transcriptional regulator</fullName>
    </submittedName>
</protein>
<evidence type="ECO:0000313" key="6">
    <source>
        <dbReference type="EMBL" id="KRS12023.1"/>
    </source>
</evidence>
<dbReference type="GO" id="GO:0003700">
    <property type="term" value="F:DNA-binding transcription factor activity"/>
    <property type="evidence" value="ECO:0007669"/>
    <property type="project" value="InterPro"/>
</dbReference>